<accession>A0AAN7Z3S5</accession>
<name>A0AAN7Z3S5_9MYCE</name>
<evidence type="ECO:0000313" key="2">
    <source>
        <dbReference type="EMBL" id="KAK5583415.1"/>
    </source>
</evidence>
<evidence type="ECO:0000256" key="1">
    <source>
        <dbReference type="SAM" id="Phobius"/>
    </source>
</evidence>
<reference evidence="2 3" key="1">
    <citation type="submission" date="2023-11" db="EMBL/GenBank/DDBJ databases">
        <title>Dfirmibasis_genome.</title>
        <authorList>
            <person name="Edelbroek B."/>
            <person name="Kjellin J."/>
            <person name="Jerlstrom-Hultqvist J."/>
            <person name="Soderbom F."/>
        </authorList>
    </citation>
    <scope>NUCLEOTIDE SEQUENCE [LARGE SCALE GENOMIC DNA]</scope>
    <source>
        <strain evidence="2 3">TNS-C-14</strain>
    </source>
</reference>
<dbReference type="AlphaFoldDB" id="A0AAN7Z3S5"/>
<keyword evidence="1" id="KW-0472">Membrane</keyword>
<evidence type="ECO:0000313" key="3">
    <source>
        <dbReference type="Proteomes" id="UP001344447"/>
    </source>
</evidence>
<dbReference type="Proteomes" id="UP001344447">
    <property type="component" value="Unassembled WGS sequence"/>
</dbReference>
<keyword evidence="1" id="KW-1133">Transmembrane helix</keyword>
<gene>
    <name evidence="2" type="ORF">RB653_005008</name>
</gene>
<organism evidence="2 3">
    <name type="scientific">Dictyostelium firmibasis</name>
    <dbReference type="NCBI Taxonomy" id="79012"/>
    <lineage>
        <taxon>Eukaryota</taxon>
        <taxon>Amoebozoa</taxon>
        <taxon>Evosea</taxon>
        <taxon>Eumycetozoa</taxon>
        <taxon>Dictyostelia</taxon>
        <taxon>Dictyosteliales</taxon>
        <taxon>Dictyosteliaceae</taxon>
        <taxon>Dictyostelium</taxon>
    </lineage>
</organism>
<keyword evidence="3" id="KW-1185">Reference proteome</keyword>
<keyword evidence="1" id="KW-0812">Transmembrane</keyword>
<protein>
    <submittedName>
        <fullName evidence="2">Uncharacterized protein</fullName>
    </submittedName>
</protein>
<comment type="caution">
    <text evidence="2">The sequence shown here is derived from an EMBL/GenBank/DDBJ whole genome shotgun (WGS) entry which is preliminary data.</text>
</comment>
<dbReference type="EMBL" id="JAVFKY010000001">
    <property type="protein sequence ID" value="KAK5583415.1"/>
    <property type="molecule type" value="Genomic_DNA"/>
</dbReference>
<sequence length="73" mass="8517">MGRSSLFTRSKMIRYVKVMEKFAYATLIFGSIGFYYATKDQEKIEKENFLAKYTNKTNETPNTQSPTQTESQQ</sequence>
<proteinExistence type="predicted"/>
<feature type="transmembrane region" description="Helical" evidence="1">
    <location>
        <begin position="21"/>
        <end position="38"/>
    </location>
</feature>